<name>A0AAU7M7L4_9ACTN</name>
<dbReference type="InterPro" id="IPR036890">
    <property type="entry name" value="HATPase_C_sf"/>
</dbReference>
<dbReference type="EC" id="2.7.13.3" evidence="2"/>
<evidence type="ECO:0000256" key="5">
    <source>
        <dbReference type="ARBA" id="ARBA00022777"/>
    </source>
</evidence>
<reference evidence="11" key="2">
    <citation type="submission" date="2024-06" db="EMBL/GenBank/DDBJ databases">
        <title>Micromonospora mangrovi CCTCC AA 2012012 genome sequences.</title>
        <authorList>
            <person name="Gao J."/>
        </authorList>
    </citation>
    <scope>NUCLEOTIDE SEQUENCE</scope>
    <source>
        <strain evidence="11">CCTCC AA 2012012</strain>
    </source>
</reference>
<dbReference type="InterPro" id="IPR013587">
    <property type="entry name" value="Nitrate/nitrite_sensing"/>
</dbReference>
<dbReference type="InterPro" id="IPR003594">
    <property type="entry name" value="HATPase_dom"/>
</dbReference>
<dbReference type="GO" id="GO:0004673">
    <property type="term" value="F:protein histidine kinase activity"/>
    <property type="evidence" value="ECO:0007669"/>
    <property type="project" value="UniProtKB-EC"/>
</dbReference>
<gene>
    <name evidence="11" type="ORF">ABUL08_27695</name>
    <name evidence="10" type="ORF">VK199_27610</name>
</gene>
<dbReference type="Pfam" id="PF08376">
    <property type="entry name" value="NIT"/>
    <property type="match status" value="1"/>
</dbReference>
<dbReference type="SUPFAM" id="SSF55874">
    <property type="entry name" value="ATPase domain of HSP90 chaperone/DNA topoisomerase II/histidine kinase"/>
    <property type="match status" value="1"/>
</dbReference>
<keyword evidence="3" id="KW-0597">Phosphoprotein</keyword>
<dbReference type="RefSeq" id="WP_350932956.1">
    <property type="nucleotide sequence ID" value="NZ_CP157762.1"/>
</dbReference>
<accession>A0AAU7M7L4</accession>
<organism evidence="10">
    <name type="scientific">Micromonospora sp. CCTCC AA 2012012</name>
    <dbReference type="NCBI Taxonomy" id="3111921"/>
    <lineage>
        <taxon>Bacteria</taxon>
        <taxon>Bacillati</taxon>
        <taxon>Actinomycetota</taxon>
        <taxon>Actinomycetes</taxon>
        <taxon>Micromonosporales</taxon>
        <taxon>Micromonosporaceae</taxon>
        <taxon>Micromonospora</taxon>
    </lineage>
</organism>
<dbReference type="EMBL" id="CP159342">
    <property type="protein sequence ID" value="XCH74008.1"/>
    <property type="molecule type" value="Genomic_DNA"/>
</dbReference>
<keyword evidence="4" id="KW-0808">Transferase</keyword>
<dbReference type="GO" id="GO:0000160">
    <property type="term" value="P:phosphorelay signal transduction system"/>
    <property type="evidence" value="ECO:0007669"/>
    <property type="project" value="UniProtKB-KW"/>
</dbReference>
<keyword evidence="8" id="KW-0472">Membrane</keyword>
<feature type="compositionally biased region" description="Pro residues" evidence="7">
    <location>
        <begin position="891"/>
        <end position="905"/>
    </location>
</feature>
<evidence type="ECO:0000259" key="9">
    <source>
        <dbReference type="PROSITE" id="PS50109"/>
    </source>
</evidence>
<feature type="domain" description="Histidine kinase" evidence="9">
    <location>
        <begin position="546"/>
        <end position="651"/>
    </location>
</feature>
<feature type="transmembrane region" description="Helical" evidence="8">
    <location>
        <begin position="333"/>
        <end position="353"/>
    </location>
</feature>
<feature type="compositionally biased region" description="Low complexity" evidence="7">
    <location>
        <begin position="881"/>
        <end position="890"/>
    </location>
</feature>
<sequence>MSGPTTLPESTGAGERNRRRMPRIRDARIRSKLALILVVPVAAVIALAGIRLVSVGEDASDATRIRSLTALSIDISALTQDLHKERMAAATYLALPNQRPDDYNLRVRRTDERIAAYRDERGRLNDLPAAVRDRLKVIDDHLATLNGTRQEVLDRQQMPVAEASLRYGIILTDLVAYGDVLAQQPGAESLAADLRAVAAFSRAKAAVAEEEAVAYTALLAGRVDDERFSSFVATLTGQQEALLTFSRSADPDQRALVDRTVSGDAVTLADRVAGDISRSVGTRPLVRPEEATAAIGAVDDLMRWAEIQLQDGLLADAEQARTDVIRQAVVESLLVLLTLIIAVTLAVVLARSLNHSLRRLREGALAVANHDLPDAVARLQNVNAIGDGGVDEIVRQVRDPIRLTNRDEVGQVAVAFNVVHREAVRVAAEQAALRTSVSAMFLNLARRSQNLVDRMIGELDAIERGEEDPKRLAQLFELDHLATRMRRNDENLLVLAGADSTVPRRDDALLVDVLRAAQSEVELYNRIEFGTVDTDISVAAHAVNDVVRLVAELLDNATRFSPPNTTVVADGRRIRDYVLIQVEDRGLGLTDEQMDSLNRRLAAPPSVDVAAFRLMGLAVVSRLASRYGIRVELRRNVEGGTVAQVTLPNSTVVLPAGRGRDQASLTRPRQPAAVEQTPLTPLGQSDPLVGAGRTATLTEQWRSAAPAAPAPWQAPAEPRETAPAVQFGGTDALPPLPVAPVSAPPVPAQPAFADNGGVSVGTPTVAYSTLPPLPKRTPGSADAPAPMTSAFAAAAPSAAAPSAAAPSAAAAPAAPVLPVGPVAGATAAASPPSVPVAPAAPVLARPALPAEAPIFREMEAVWFRSHGDDATAIFTRPDFDQPPAAAAPQPAAAPAPQPVATPARPPLATRTPGAQADGGGTTQPPPPSYTPPSASPAAPVPPPVTPVSAPPAVDPEAWRTAADEGWNRASKAAEPATAGTTRSGLPKRVPQAQLVPGGIEPKGGRDRSRRTPDEVRGLLSAYHRGVQRGRTAGADLNSTSTKETNR</sequence>
<dbReference type="EMBL" id="CP157762">
    <property type="protein sequence ID" value="XBP93310.1"/>
    <property type="molecule type" value="Genomic_DNA"/>
</dbReference>
<dbReference type="PROSITE" id="PS50109">
    <property type="entry name" value="HIS_KIN"/>
    <property type="match status" value="1"/>
</dbReference>
<keyword evidence="5" id="KW-0418">Kinase</keyword>
<feature type="region of interest" description="Disordered" evidence="7">
    <location>
        <begin position="873"/>
        <end position="1046"/>
    </location>
</feature>
<dbReference type="PANTHER" id="PTHR44936">
    <property type="entry name" value="SENSOR PROTEIN CREC"/>
    <property type="match status" value="1"/>
</dbReference>
<protein>
    <recommendedName>
        <fullName evidence="2">histidine kinase</fullName>
        <ecNumber evidence="2">2.7.13.3</ecNumber>
    </recommendedName>
</protein>
<feature type="compositionally biased region" description="Basic and acidic residues" evidence="7">
    <location>
        <begin position="1002"/>
        <end position="1016"/>
    </location>
</feature>
<keyword evidence="6" id="KW-0902">Two-component regulatory system</keyword>
<evidence type="ECO:0000313" key="10">
    <source>
        <dbReference type="EMBL" id="XBP93310.1"/>
    </source>
</evidence>
<dbReference type="AlphaFoldDB" id="A0AAU7M7L4"/>
<proteinExistence type="predicted"/>
<feature type="region of interest" description="Disordered" evidence="7">
    <location>
        <begin position="1"/>
        <end position="22"/>
    </location>
</feature>
<dbReference type="SMART" id="SM00387">
    <property type="entry name" value="HATPase_c"/>
    <property type="match status" value="1"/>
</dbReference>
<feature type="compositionally biased region" description="Pro residues" evidence="7">
    <location>
        <begin position="923"/>
        <end position="953"/>
    </location>
</feature>
<keyword evidence="8" id="KW-1133">Transmembrane helix</keyword>
<evidence type="ECO:0000256" key="3">
    <source>
        <dbReference type="ARBA" id="ARBA00022553"/>
    </source>
</evidence>
<feature type="compositionally biased region" description="Polar residues" evidence="7">
    <location>
        <begin position="1036"/>
        <end position="1046"/>
    </location>
</feature>
<dbReference type="InterPro" id="IPR050980">
    <property type="entry name" value="2C_sensor_his_kinase"/>
</dbReference>
<dbReference type="PANTHER" id="PTHR44936:SF9">
    <property type="entry name" value="SENSOR PROTEIN CREC"/>
    <property type="match status" value="1"/>
</dbReference>
<feature type="transmembrane region" description="Helical" evidence="8">
    <location>
        <begin position="33"/>
        <end position="53"/>
    </location>
</feature>
<keyword evidence="8" id="KW-0812">Transmembrane</keyword>
<feature type="region of interest" description="Disordered" evidence="7">
    <location>
        <begin position="654"/>
        <end position="690"/>
    </location>
</feature>
<dbReference type="Gene3D" id="3.30.565.10">
    <property type="entry name" value="Histidine kinase-like ATPase, C-terminal domain"/>
    <property type="match status" value="1"/>
</dbReference>
<evidence type="ECO:0000256" key="6">
    <source>
        <dbReference type="ARBA" id="ARBA00023012"/>
    </source>
</evidence>
<dbReference type="Pfam" id="PF02518">
    <property type="entry name" value="HATPase_c"/>
    <property type="match status" value="1"/>
</dbReference>
<evidence type="ECO:0000313" key="11">
    <source>
        <dbReference type="EMBL" id="XCH74008.1"/>
    </source>
</evidence>
<evidence type="ECO:0000256" key="4">
    <source>
        <dbReference type="ARBA" id="ARBA00022679"/>
    </source>
</evidence>
<evidence type="ECO:0000256" key="2">
    <source>
        <dbReference type="ARBA" id="ARBA00012438"/>
    </source>
</evidence>
<comment type="catalytic activity">
    <reaction evidence="1">
        <text>ATP + protein L-histidine = ADP + protein N-phospho-L-histidine.</text>
        <dbReference type="EC" id="2.7.13.3"/>
    </reaction>
</comment>
<evidence type="ECO:0000256" key="7">
    <source>
        <dbReference type="SAM" id="MobiDB-lite"/>
    </source>
</evidence>
<evidence type="ECO:0000256" key="8">
    <source>
        <dbReference type="SAM" id="Phobius"/>
    </source>
</evidence>
<dbReference type="Gene3D" id="6.10.340.10">
    <property type="match status" value="1"/>
</dbReference>
<evidence type="ECO:0000256" key="1">
    <source>
        <dbReference type="ARBA" id="ARBA00000085"/>
    </source>
</evidence>
<dbReference type="InterPro" id="IPR005467">
    <property type="entry name" value="His_kinase_dom"/>
</dbReference>
<reference evidence="10" key="1">
    <citation type="submission" date="2024-01" db="EMBL/GenBank/DDBJ databases">
        <title>The genome sequence of Micromonospora mangrovi CCTCC AA 2012012.</title>
        <authorList>
            <person name="Gao J."/>
        </authorList>
    </citation>
    <scope>NUCLEOTIDE SEQUENCE</scope>
    <source>
        <strain evidence="10">CCTCC AA 2012012</strain>
    </source>
</reference>